<evidence type="ECO:0008006" key="2">
    <source>
        <dbReference type="Google" id="ProtNLM"/>
    </source>
</evidence>
<organism evidence="1">
    <name type="scientific">marine sediment metagenome</name>
    <dbReference type="NCBI Taxonomy" id="412755"/>
    <lineage>
        <taxon>unclassified sequences</taxon>
        <taxon>metagenomes</taxon>
        <taxon>ecological metagenomes</taxon>
    </lineage>
</organism>
<sequence length="484" mass="54955">MITAEQDLVQDVIEGIHDPLRHVKYIFPWGTGDLADSAGPRKWQVEVLTIIRDHFADPLTRYQPCQIAVASGKGIGKSALVSMISQWAMSTCEDCKEVLTANTDGQLRTKTWPEVSKWFRLALNSHWFEVNAESITIKDPAHKRLWRMDKIPWTENNPEAFAGLHNKGKRIVLIFDEASAIADKIWETAEGALTDENTEIIWLAFGNPTRTDGRFKECFGRFKHRWHTRQIDSREVEGVNKDELDRQVQDYGEDSDHVRIWIRGEFPRASSTQFIPSDIVAAARRYEAKGYEKLPRVLGVDVARFGEDQTVIGWRQGRKFVVLDKLRGKDGVFIANKIIDYQDSLHLDAIVVDGDGGWSGAVVDHLKFCRFDKKMHEFHGSPDAIDGRWFNRRTEVWGLMKEWLGNGAEIPDDPELDDELTGPTYDYTKGKRRPGSMFIEHKDTMKARGLASPDIADCLALTFAVKVAPPSPKPQVVKPASVWT</sequence>
<dbReference type="InterPro" id="IPR027417">
    <property type="entry name" value="P-loop_NTPase"/>
</dbReference>
<evidence type="ECO:0000313" key="1">
    <source>
        <dbReference type="EMBL" id="KKM64721.1"/>
    </source>
</evidence>
<accession>A0A0F9JQM1</accession>
<dbReference type="Gene3D" id="3.30.420.240">
    <property type="match status" value="1"/>
</dbReference>
<protein>
    <recommendedName>
        <fullName evidence="2">Terminase large subunit gp17-like C-terminal domain-containing protein</fullName>
    </recommendedName>
</protein>
<dbReference type="AlphaFoldDB" id="A0A0F9JQM1"/>
<dbReference type="EMBL" id="LAZR01010847">
    <property type="protein sequence ID" value="KKM64721.1"/>
    <property type="molecule type" value="Genomic_DNA"/>
</dbReference>
<reference evidence="1" key="1">
    <citation type="journal article" date="2015" name="Nature">
        <title>Complex archaea that bridge the gap between prokaryotes and eukaryotes.</title>
        <authorList>
            <person name="Spang A."/>
            <person name="Saw J.H."/>
            <person name="Jorgensen S.L."/>
            <person name="Zaremba-Niedzwiedzka K."/>
            <person name="Martijn J."/>
            <person name="Lind A.E."/>
            <person name="van Eijk R."/>
            <person name="Schleper C."/>
            <person name="Guy L."/>
            <person name="Ettema T.J."/>
        </authorList>
    </citation>
    <scope>NUCLEOTIDE SEQUENCE</scope>
</reference>
<name>A0A0F9JQM1_9ZZZZ</name>
<proteinExistence type="predicted"/>
<dbReference type="Gene3D" id="3.40.50.300">
    <property type="entry name" value="P-loop containing nucleotide triphosphate hydrolases"/>
    <property type="match status" value="1"/>
</dbReference>
<gene>
    <name evidence="1" type="ORF">LCGC14_1498540</name>
</gene>
<comment type="caution">
    <text evidence="1">The sequence shown here is derived from an EMBL/GenBank/DDBJ whole genome shotgun (WGS) entry which is preliminary data.</text>
</comment>